<feature type="region of interest" description="Disordered" evidence="1">
    <location>
        <begin position="173"/>
        <end position="197"/>
    </location>
</feature>
<feature type="region of interest" description="Disordered" evidence="1">
    <location>
        <begin position="663"/>
        <end position="683"/>
    </location>
</feature>
<dbReference type="PANTHER" id="PTHR32108">
    <property type="entry name" value="DNA-DIRECTED RNA POLYMERASE SUBUNIT ALPHA"/>
    <property type="match status" value="1"/>
</dbReference>
<feature type="compositionally biased region" description="Basic and acidic residues" evidence="1">
    <location>
        <begin position="10"/>
        <end position="26"/>
    </location>
</feature>
<dbReference type="PANTHER" id="PTHR32108:SF5">
    <property type="entry name" value="DYNACTIN SUBUNIT 1-LIKE"/>
    <property type="match status" value="1"/>
</dbReference>
<gene>
    <name evidence="3" type="primary">LOC107921858</name>
</gene>
<organism evidence="2 3">
    <name type="scientific">Gossypium hirsutum</name>
    <name type="common">Upland cotton</name>
    <name type="synonym">Gossypium mexicanum</name>
    <dbReference type="NCBI Taxonomy" id="3635"/>
    <lineage>
        <taxon>Eukaryota</taxon>
        <taxon>Viridiplantae</taxon>
        <taxon>Streptophyta</taxon>
        <taxon>Embryophyta</taxon>
        <taxon>Tracheophyta</taxon>
        <taxon>Spermatophyta</taxon>
        <taxon>Magnoliopsida</taxon>
        <taxon>eudicotyledons</taxon>
        <taxon>Gunneridae</taxon>
        <taxon>Pentapetalae</taxon>
        <taxon>rosids</taxon>
        <taxon>malvids</taxon>
        <taxon>Malvales</taxon>
        <taxon>Malvaceae</taxon>
        <taxon>Malvoideae</taxon>
        <taxon>Gossypium</taxon>
    </lineage>
</organism>
<feature type="region of interest" description="Disordered" evidence="1">
    <location>
        <begin position="1"/>
        <end position="73"/>
    </location>
</feature>
<feature type="compositionally biased region" description="Pro residues" evidence="1">
    <location>
        <begin position="27"/>
        <end position="37"/>
    </location>
</feature>
<keyword evidence="2" id="KW-1185">Reference proteome</keyword>
<name>A0A1U8L2E6_GOSHI</name>
<feature type="compositionally biased region" description="Polar residues" evidence="1">
    <location>
        <begin position="181"/>
        <end position="197"/>
    </location>
</feature>
<protein>
    <recommendedName>
        <fullName evidence="4">G-patch domain-containing protein</fullName>
    </recommendedName>
</protein>
<dbReference type="PaxDb" id="3635-A0A1U8L2E6"/>
<dbReference type="Proteomes" id="UP000818029">
    <property type="component" value="Chromosome A12"/>
</dbReference>
<accession>A0A1U8L2E6</accession>
<reference evidence="3" key="2">
    <citation type="submission" date="2025-08" db="UniProtKB">
        <authorList>
            <consortium name="RefSeq"/>
        </authorList>
    </citation>
    <scope>IDENTIFICATION</scope>
</reference>
<evidence type="ECO:0000256" key="1">
    <source>
        <dbReference type="SAM" id="MobiDB-lite"/>
    </source>
</evidence>
<proteinExistence type="predicted"/>
<dbReference type="KEGG" id="ghi:107921858"/>
<evidence type="ECO:0000313" key="3">
    <source>
        <dbReference type="RefSeq" id="XP_016707184.1"/>
    </source>
</evidence>
<dbReference type="AlphaFoldDB" id="A0A1U8L2E6"/>
<dbReference type="GeneID" id="107921858"/>
<dbReference type="RefSeq" id="XP_016707184.1">
    <property type="nucleotide sequence ID" value="XM_016851695.1"/>
</dbReference>
<reference evidence="2" key="1">
    <citation type="journal article" date="2020" name="Nat. Genet.">
        <title>Genomic diversifications of five Gossypium allopolyploid species and their impact on cotton improvement.</title>
        <authorList>
            <person name="Chen Z.J."/>
            <person name="Sreedasyam A."/>
            <person name="Ando A."/>
            <person name="Song Q."/>
            <person name="De Santiago L.M."/>
            <person name="Hulse-Kemp A.M."/>
            <person name="Ding M."/>
            <person name="Ye W."/>
            <person name="Kirkbride R.C."/>
            <person name="Jenkins J."/>
            <person name="Plott C."/>
            <person name="Lovell J."/>
            <person name="Lin Y.M."/>
            <person name="Vaughn R."/>
            <person name="Liu B."/>
            <person name="Simpson S."/>
            <person name="Scheffler B.E."/>
            <person name="Wen L."/>
            <person name="Saski C.A."/>
            <person name="Grover C.E."/>
            <person name="Hu G."/>
            <person name="Conover J.L."/>
            <person name="Carlson J.W."/>
            <person name="Shu S."/>
            <person name="Boston L.B."/>
            <person name="Williams M."/>
            <person name="Peterson D.G."/>
            <person name="McGee K."/>
            <person name="Jones D.C."/>
            <person name="Wendel J.F."/>
            <person name="Stelly D.M."/>
            <person name="Grimwood J."/>
            <person name="Schmutz J."/>
        </authorList>
    </citation>
    <scope>NUCLEOTIDE SEQUENCE [LARGE SCALE GENOMIC DNA]</scope>
    <source>
        <strain evidence="2">cv. TM-1</strain>
    </source>
</reference>
<evidence type="ECO:0008006" key="4">
    <source>
        <dbReference type="Google" id="ProtNLM"/>
    </source>
</evidence>
<sequence>MAEMAQLLRATDKGKAPMAITKEDNKGPPPGFTPPHVPLQTEAPPRRPSVTYNHVTDMSPDKITPQNMEKKPNESFRQCAQRRREVAMQVQPPLLEKETTMLFINTLKEPFITHMIGSTTKRFVDIVMAGEMIENAVRGGKIEGEAAKRSAPRRKDNEVNNMNSLNSRAITVGQPKAAAVKQQSTRRQESGTRQNSERMQFTPIPVTYRELYESLYNAHAIAPFHLKPLQPPYPKWYDANAKCEYHEGIPGHSIENCTGFKKVVERLIKIGVVKFDSTLNTKNLLPDHGNQGVNAIDETREEKIKEDIAEVKTPIKVIWGEMVKRGMLTFGKGRRGIENYCEFHGEEGHMIQICEEFKAMRSSYKRQISVLENERQGTNQPRIIISLPGNNEVGVQTGPRVVIHKPNPFLYKDGKRVLWSYDCSVTVPEGESIASGFRGVQNEGFHTRSGNHYNIRGVGVEPTKTKGVDVEKEKEAEVLINEPMKEEEAKGFLKFLKHSGYSVVLNETYVTHDISVNKLDRLVNNISVENFIYFNDDEIPPGGIGSTKALHIITRCKGYTLPSVLIDNGSALNQQSLARPLTSRQMKRLLSVFFRSLEIINATFILEGSEVSVPKMSRATRMALQMMMGKGALPGKGLGRRFQGGIQIPKLIEKKDRFGLGFKPGHKHKRQEIERRQVRRRRV</sequence>
<evidence type="ECO:0000313" key="2">
    <source>
        <dbReference type="Proteomes" id="UP000818029"/>
    </source>
</evidence>